<evidence type="ECO:0000313" key="4">
    <source>
        <dbReference type="Proteomes" id="UP001516023"/>
    </source>
</evidence>
<evidence type="ECO:0000256" key="2">
    <source>
        <dbReference type="SAM" id="MobiDB-lite"/>
    </source>
</evidence>
<accession>A0ABD3QRJ8</accession>
<feature type="coiled-coil region" evidence="1">
    <location>
        <begin position="388"/>
        <end position="422"/>
    </location>
</feature>
<feature type="region of interest" description="Disordered" evidence="2">
    <location>
        <begin position="936"/>
        <end position="1152"/>
    </location>
</feature>
<feature type="region of interest" description="Disordered" evidence="2">
    <location>
        <begin position="1"/>
        <end position="64"/>
    </location>
</feature>
<proteinExistence type="predicted"/>
<feature type="compositionally biased region" description="Basic and acidic residues" evidence="2">
    <location>
        <begin position="972"/>
        <end position="1002"/>
    </location>
</feature>
<comment type="caution">
    <text evidence="3">The sequence shown here is derived from an EMBL/GenBank/DDBJ whole genome shotgun (WGS) entry which is preliminary data.</text>
</comment>
<feature type="compositionally biased region" description="Basic and acidic residues" evidence="2">
    <location>
        <begin position="1018"/>
        <end position="1056"/>
    </location>
</feature>
<dbReference type="Proteomes" id="UP001516023">
    <property type="component" value="Unassembled WGS sequence"/>
</dbReference>
<sequence length="1165" mass="132983">MSTFLNHNKPNRRPPPSHLLGRRSAAGSRGILNSRRVTGGGGGGSASSSTPYARPSTAAGAQRNTNVAADVGVGTTISDGGGQVQLTRTVQRAQPQQRGQQQGEGKQESLKEGQIDMDEGRLFSRISSIAAFFYFDVDSADEVDFALPYHFVMDWNKVRSILIQFSLLCTPRSCSSVLHDIAILEQQQLDSERMLQSVKLARQQKLELKAALEAKLSKLKYENGAMRADLQRANKELSIRHRQLIESRSRCDNSRKEQNRFDLKLKRALGVARVLGPYQKQIESAMIALNETETRLNFVKGQSVNKLDAATLKRDDAKHRRDLLFKSIHSNQQKIRSVADDIVKIRAEIVGNEHDLSASQQMESQTKLRVETIEHEMNMEMTRHVDAIVMLERKAKEADDSKERALESIDEKKAMIEAKKEELGKIWAQCNDLRKSEGQDVLPLPKWGIDHAQSLDVSRIRVRVNLEEEELRVKKTERENLSVDIAKLEDVFETNESEASKIRADAEALLKATTEGRTVEDQRKEATEKAVHEAACECKEVEILRQSIEDLSTSQEKNAIELKQLVDNKDSSLSDLQKDIESTLAEFKSVENRAKAAESHQKAKQSQFSKELQTAKETKDIIENAFKLAQERAEVFAVQPDDELIAEMKQLDDDENAIIKDADREKDEVISREPFLKNIQYDHGSPFPLNDQAKKGMALLSKYCLEFIQEAQTERQIRVDKAKDEHFARKEEEKEVRRREEEEERLRIAEKEEREEKQRIAAAERERKQIEAKRRAAQEAAAEKRRIELEAEQKRLRDQATAKKREEDEARKRRDDREKQRKVEEDRRASERAAALERKEREKAAAKRRDEDNRRRAKAAEEKEKKNAAELQRKAREEADAKCREEEKKRRGEAELKRRTEEEAAKKRKERDLEAMRAKSREVQEKFRVEAELQKCGGRVADKTKLENSWIKKKRPYNPEEDEDDWNTAAEGDFHFNKRLKDGASKREDANKSNSAKSDRRTKSYSKSDALALKSKTLKPEKKKDKRDTNEFDEERRKQSRHAEKSTFHDASKRDSSNTQRSLPSQSAIRTKDSKRSKSTSGVTFDQSVTRPKLDIFSSSVHGKLKEKNGKSSTSVKSISSKPSSSQASGISSCEGAFRRRKKVSSKSKSSSLALCGFDDDAAFL</sequence>
<name>A0ABD3QRJ8_9STRA</name>
<feature type="coiled-coil region" evidence="1">
    <location>
        <begin position="459"/>
        <end position="491"/>
    </location>
</feature>
<organism evidence="3 4">
    <name type="scientific">Cyclotella cryptica</name>
    <dbReference type="NCBI Taxonomy" id="29204"/>
    <lineage>
        <taxon>Eukaryota</taxon>
        <taxon>Sar</taxon>
        <taxon>Stramenopiles</taxon>
        <taxon>Ochrophyta</taxon>
        <taxon>Bacillariophyta</taxon>
        <taxon>Coscinodiscophyceae</taxon>
        <taxon>Thalassiosirophycidae</taxon>
        <taxon>Stephanodiscales</taxon>
        <taxon>Stephanodiscaceae</taxon>
        <taxon>Cyclotella</taxon>
    </lineage>
</organism>
<feature type="region of interest" description="Disordered" evidence="2">
    <location>
        <begin position="727"/>
        <end position="924"/>
    </location>
</feature>
<feature type="compositionally biased region" description="Polar residues" evidence="2">
    <location>
        <begin position="1057"/>
        <end position="1069"/>
    </location>
</feature>
<reference evidence="3 4" key="1">
    <citation type="journal article" date="2020" name="G3 (Bethesda)">
        <title>Improved Reference Genome for Cyclotella cryptica CCMP332, a Model for Cell Wall Morphogenesis, Salinity Adaptation, and Lipid Production in Diatoms (Bacillariophyta).</title>
        <authorList>
            <person name="Roberts W.R."/>
            <person name="Downey K.M."/>
            <person name="Ruck E.C."/>
            <person name="Traller J.C."/>
            <person name="Alverson A.J."/>
        </authorList>
    </citation>
    <scope>NUCLEOTIDE SEQUENCE [LARGE SCALE GENOMIC DNA]</scope>
    <source>
        <strain evidence="3 4">CCMP332</strain>
    </source>
</reference>
<feature type="coiled-coil region" evidence="1">
    <location>
        <begin position="573"/>
        <end position="632"/>
    </location>
</feature>
<feature type="coiled-coil region" evidence="1">
    <location>
        <begin position="202"/>
        <end position="247"/>
    </location>
</feature>
<feature type="compositionally biased region" description="Low complexity" evidence="2">
    <location>
        <begin position="1111"/>
        <end position="1133"/>
    </location>
</feature>
<keyword evidence="4" id="KW-1185">Reference proteome</keyword>
<evidence type="ECO:0000313" key="3">
    <source>
        <dbReference type="EMBL" id="KAL3801656.1"/>
    </source>
</evidence>
<dbReference type="AlphaFoldDB" id="A0ABD3QRJ8"/>
<protein>
    <submittedName>
        <fullName evidence="3">Uncharacterized protein</fullName>
    </submittedName>
</protein>
<keyword evidence="1" id="KW-0175">Coiled coil</keyword>
<evidence type="ECO:0000256" key="1">
    <source>
        <dbReference type="SAM" id="Coils"/>
    </source>
</evidence>
<feature type="region of interest" description="Disordered" evidence="2">
    <location>
        <begin position="89"/>
        <end position="111"/>
    </location>
</feature>
<gene>
    <name evidence="3" type="ORF">HJC23_013161</name>
</gene>
<dbReference type="EMBL" id="JABMIG020000025">
    <property type="protein sequence ID" value="KAL3801656.1"/>
    <property type="molecule type" value="Genomic_DNA"/>
</dbReference>
<feature type="compositionally biased region" description="Low complexity" evidence="2">
    <location>
        <begin position="91"/>
        <end position="104"/>
    </location>
</feature>